<dbReference type="AlphaFoldDB" id="A0A6J4M457"/>
<proteinExistence type="predicted"/>
<organism evidence="1">
    <name type="scientific">uncultured Chloroflexia bacterium</name>
    <dbReference type="NCBI Taxonomy" id="1672391"/>
    <lineage>
        <taxon>Bacteria</taxon>
        <taxon>Bacillati</taxon>
        <taxon>Chloroflexota</taxon>
        <taxon>Chloroflexia</taxon>
        <taxon>environmental samples</taxon>
    </lineage>
</organism>
<evidence type="ECO:0008006" key="2">
    <source>
        <dbReference type="Google" id="ProtNLM"/>
    </source>
</evidence>
<dbReference type="SUPFAM" id="SSF103642">
    <property type="entry name" value="Sec-C motif"/>
    <property type="match status" value="1"/>
</dbReference>
<feature type="non-terminal residue" evidence="1">
    <location>
        <position position="56"/>
    </location>
</feature>
<evidence type="ECO:0000313" key="1">
    <source>
        <dbReference type="EMBL" id="CAA9348435.1"/>
    </source>
</evidence>
<dbReference type="EMBL" id="CADCTR010002359">
    <property type="protein sequence ID" value="CAA9348435.1"/>
    <property type="molecule type" value="Genomic_DNA"/>
</dbReference>
<sequence>MAKIGRNDPCPCGSGKKYKQCHGPIDAAHESEQRQLKQAQETLLAKVMGAAPGFAT</sequence>
<name>A0A6J4M457_9CHLR</name>
<protein>
    <recommendedName>
        <fullName evidence="2">Protein translocase subunit SecA</fullName>
    </recommendedName>
</protein>
<dbReference type="Pfam" id="PF02810">
    <property type="entry name" value="SEC-C"/>
    <property type="match status" value="1"/>
</dbReference>
<gene>
    <name evidence="1" type="ORF">AVDCRST_MAG93-7001</name>
</gene>
<reference evidence="1" key="1">
    <citation type="submission" date="2020-02" db="EMBL/GenBank/DDBJ databases">
        <authorList>
            <person name="Meier V. D."/>
        </authorList>
    </citation>
    <scope>NUCLEOTIDE SEQUENCE</scope>
    <source>
        <strain evidence="1">AVDCRST_MAG93</strain>
    </source>
</reference>
<accession>A0A6J4M457</accession>
<dbReference type="Gene3D" id="3.10.450.50">
    <property type="match status" value="1"/>
</dbReference>
<dbReference type="InterPro" id="IPR004027">
    <property type="entry name" value="SEC_C_motif"/>
</dbReference>